<accession>A0AAD5SS95</accession>
<keyword evidence="2" id="KW-1185">Reference proteome</keyword>
<gene>
    <name evidence="1" type="ORF">HK100_006175</name>
</gene>
<proteinExistence type="predicted"/>
<dbReference type="Proteomes" id="UP001211907">
    <property type="component" value="Unassembled WGS sequence"/>
</dbReference>
<dbReference type="EMBL" id="JADGJH010002875">
    <property type="protein sequence ID" value="KAJ3094329.1"/>
    <property type="molecule type" value="Genomic_DNA"/>
</dbReference>
<organism evidence="1 2">
    <name type="scientific">Physocladia obscura</name>
    <dbReference type="NCBI Taxonomy" id="109957"/>
    <lineage>
        <taxon>Eukaryota</taxon>
        <taxon>Fungi</taxon>
        <taxon>Fungi incertae sedis</taxon>
        <taxon>Chytridiomycota</taxon>
        <taxon>Chytridiomycota incertae sedis</taxon>
        <taxon>Chytridiomycetes</taxon>
        <taxon>Chytridiales</taxon>
        <taxon>Chytriomycetaceae</taxon>
        <taxon>Physocladia</taxon>
    </lineage>
</organism>
<comment type="caution">
    <text evidence="1">The sequence shown here is derived from an EMBL/GenBank/DDBJ whole genome shotgun (WGS) entry which is preliminary data.</text>
</comment>
<reference evidence="1" key="1">
    <citation type="submission" date="2020-05" db="EMBL/GenBank/DDBJ databases">
        <title>Phylogenomic resolution of chytrid fungi.</title>
        <authorList>
            <person name="Stajich J.E."/>
            <person name="Amses K."/>
            <person name="Simmons R."/>
            <person name="Seto K."/>
            <person name="Myers J."/>
            <person name="Bonds A."/>
            <person name="Quandt C.A."/>
            <person name="Barry K."/>
            <person name="Liu P."/>
            <person name="Grigoriev I."/>
            <person name="Longcore J.E."/>
            <person name="James T.Y."/>
        </authorList>
    </citation>
    <scope>NUCLEOTIDE SEQUENCE</scope>
    <source>
        <strain evidence="1">JEL0513</strain>
    </source>
</reference>
<dbReference type="AlphaFoldDB" id="A0AAD5SS95"/>
<name>A0AAD5SS95_9FUNG</name>
<sequence>MCKNSYTSTTPFQISLAFPDIFSASTSSTQIPAFARLRTSGRIAELVSRSSDALKNLPSKVLRMCETAGTGIEKEFLESAVDELGALRMRYEDES</sequence>
<protein>
    <submittedName>
        <fullName evidence="1">Uncharacterized protein</fullName>
    </submittedName>
</protein>
<evidence type="ECO:0000313" key="1">
    <source>
        <dbReference type="EMBL" id="KAJ3094329.1"/>
    </source>
</evidence>
<evidence type="ECO:0000313" key="2">
    <source>
        <dbReference type="Proteomes" id="UP001211907"/>
    </source>
</evidence>